<name>A0ABT7R7G1_9BACI</name>
<gene>
    <name evidence="1" type="ORF">QUG02_12140</name>
</gene>
<dbReference type="RefSeq" id="WP_289359193.1">
    <property type="nucleotide sequence ID" value="NZ_JAUCFG010000002.1"/>
</dbReference>
<sequence length="76" mass="8645">MIPHHIHYLHVRAVLNIDLKPEDSVGSVKLHSWGAGPIGASVNAADDRKLVHFYFISEVFALLIVNRREEQIEMDK</sequence>
<evidence type="ECO:0000313" key="2">
    <source>
        <dbReference type="Proteomes" id="UP001224139"/>
    </source>
</evidence>
<evidence type="ECO:0000313" key="1">
    <source>
        <dbReference type="EMBL" id="MDM5438862.1"/>
    </source>
</evidence>
<dbReference type="EMBL" id="JAUCFG010000002">
    <property type="protein sequence ID" value="MDM5438862.1"/>
    <property type="molecule type" value="Genomic_DNA"/>
</dbReference>
<comment type="caution">
    <text evidence="1">The sequence shown here is derived from an EMBL/GenBank/DDBJ whole genome shotgun (WGS) entry which is preliminary data.</text>
</comment>
<reference evidence="1 2" key="1">
    <citation type="submission" date="2023-06" db="EMBL/GenBank/DDBJ databases">
        <title>Comparative genomics of Bacillaceae isolates and their secondary metabolite potential.</title>
        <authorList>
            <person name="Song L."/>
            <person name="Nielsen L.J."/>
            <person name="Mohite O."/>
            <person name="Xu X."/>
            <person name="Weber T."/>
            <person name="Kovacs A.T."/>
        </authorList>
    </citation>
    <scope>NUCLEOTIDE SEQUENCE [LARGE SCALE GENOMIC DNA]</scope>
    <source>
        <strain evidence="1 2">DX2.1</strain>
    </source>
</reference>
<proteinExistence type="predicted"/>
<keyword evidence="2" id="KW-1185">Reference proteome</keyword>
<dbReference type="Proteomes" id="UP001224139">
    <property type="component" value="Unassembled WGS sequence"/>
</dbReference>
<accession>A0ABT7R7G1</accession>
<protein>
    <submittedName>
        <fullName evidence="1">Uncharacterized protein</fullName>
    </submittedName>
</protein>
<organism evidence="1 2">
    <name type="scientific">Bacillus hominis</name>
    <dbReference type="NCBI Taxonomy" id="2817478"/>
    <lineage>
        <taxon>Bacteria</taxon>
        <taxon>Bacillati</taxon>
        <taxon>Bacillota</taxon>
        <taxon>Bacilli</taxon>
        <taxon>Bacillales</taxon>
        <taxon>Bacillaceae</taxon>
        <taxon>Bacillus</taxon>
        <taxon>Bacillus cereus group</taxon>
    </lineage>
</organism>